<gene>
    <name evidence="3" type="primary">LOC101846988</name>
</gene>
<keyword evidence="1" id="KW-0472">Membrane</keyword>
<feature type="transmembrane region" description="Helical" evidence="1">
    <location>
        <begin position="160"/>
        <end position="181"/>
    </location>
</feature>
<accession>A0ABM1W0C2</accession>
<feature type="transmembrane region" description="Helical" evidence="1">
    <location>
        <begin position="117"/>
        <end position="140"/>
    </location>
</feature>
<organism evidence="2 3">
    <name type="scientific">Aplysia californica</name>
    <name type="common">California sea hare</name>
    <dbReference type="NCBI Taxonomy" id="6500"/>
    <lineage>
        <taxon>Eukaryota</taxon>
        <taxon>Metazoa</taxon>
        <taxon>Spiralia</taxon>
        <taxon>Lophotrochozoa</taxon>
        <taxon>Mollusca</taxon>
        <taxon>Gastropoda</taxon>
        <taxon>Heterobranchia</taxon>
        <taxon>Euthyneura</taxon>
        <taxon>Tectipleura</taxon>
        <taxon>Aplysiida</taxon>
        <taxon>Aplysioidea</taxon>
        <taxon>Aplysiidae</taxon>
        <taxon>Aplysia</taxon>
    </lineage>
</organism>
<dbReference type="GeneID" id="101846988"/>
<dbReference type="Proteomes" id="UP000694888">
    <property type="component" value="Unplaced"/>
</dbReference>
<evidence type="ECO:0000313" key="3">
    <source>
        <dbReference type="RefSeq" id="XP_035828115.1"/>
    </source>
</evidence>
<feature type="transmembrane region" description="Helical" evidence="1">
    <location>
        <begin position="42"/>
        <end position="65"/>
    </location>
</feature>
<evidence type="ECO:0000313" key="2">
    <source>
        <dbReference type="Proteomes" id="UP000694888"/>
    </source>
</evidence>
<reference evidence="3" key="1">
    <citation type="submission" date="2025-08" db="UniProtKB">
        <authorList>
            <consortium name="RefSeq"/>
        </authorList>
    </citation>
    <scope>IDENTIFICATION</scope>
</reference>
<feature type="transmembrane region" description="Helical" evidence="1">
    <location>
        <begin position="85"/>
        <end position="105"/>
    </location>
</feature>
<keyword evidence="2" id="KW-1185">Reference proteome</keyword>
<protein>
    <submittedName>
        <fullName evidence="3">Uncharacterized protein LOC101846988</fullName>
    </submittedName>
</protein>
<keyword evidence="1" id="KW-0812">Transmembrane</keyword>
<dbReference type="RefSeq" id="XP_035828115.1">
    <property type="nucleotide sequence ID" value="XM_035972222.1"/>
</dbReference>
<name>A0ABM1W0C2_APLCA</name>
<keyword evidence="1" id="KW-1133">Transmembrane helix</keyword>
<sequence>MSTSVQYVQHQDEDEEDDLGQLTHTQVIYSQMRARGKHWPKAIGVVEIIIGFILTVLGAAEVFIVPMVESEDGQNLIEFKKENCYGVGMLAGLVMVLTGSTAIRASLSKRNTTVYRFFNLTIVALLVYIGLTITLIIGYANGWTTPDKYKPGSSLREVHVFVTISTVLALLFALTGFVQYFDVICCGEFPLWTMWVKCLCFCCYRQLSSAHALLPGRPQSRREESGPVIFHSSLLSRGQREGISTRESMSLMDER</sequence>
<proteinExistence type="predicted"/>
<evidence type="ECO:0000256" key="1">
    <source>
        <dbReference type="SAM" id="Phobius"/>
    </source>
</evidence>